<keyword evidence="8" id="KW-1185">Reference proteome</keyword>
<feature type="region of interest" description="Disordered" evidence="3">
    <location>
        <begin position="1495"/>
        <end position="1531"/>
    </location>
</feature>
<feature type="domain" description="DUF676" evidence="4">
    <location>
        <begin position="74"/>
        <end position="203"/>
    </location>
</feature>
<dbReference type="Proteomes" id="UP001390339">
    <property type="component" value="Unassembled WGS sequence"/>
</dbReference>
<evidence type="ECO:0000256" key="3">
    <source>
        <dbReference type="SAM" id="MobiDB-lite"/>
    </source>
</evidence>
<dbReference type="InterPro" id="IPR056884">
    <property type="entry name" value="NPHP3-like_N"/>
</dbReference>
<accession>A0ABR2IK45</accession>
<evidence type="ECO:0000256" key="2">
    <source>
        <dbReference type="ARBA" id="ARBA00022737"/>
    </source>
</evidence>
<dbReference type="PANTHER" id="PTHR10039">
    <property type="entry name" value="AMELOGENIN"/>
    <property type="match status" value="1"/>
</dbReference>
<dbReference type="Gene3D" id="2.130.10.10">
    <property type="entry name" value="YVTN repeat-like/Quinoprotein amine dehydrogenase"/>
    <property type="match status" value="3"/>
</dbReference>
<dbReference type="InterPro" id="IPR027417">
    <property type="entry name" value="P-loop_NTPase"/>
</dbReference>
<dbReference type="SMART" id="SM00320">
    <property type="entry name" value="WD40"/>
    <property type="match status" value="6"/>
</dbReference>
<feature type="region of interest" description="Disordered" evidence="3">
    <location>
        <begin position="1"/>
        <end position="27"/>
    </location>
</feature>
<evidence type="ECO:0000259" key="4">
    <source>
        <dbReference type="Pfam" id="PF05057"/>
    </source>
</evidence>
<dbReference type="PANTHER" id="PTHR10039:SF16">
    <property type="entry name" value="GPI INOSITOL-DEACYLASE"/>
    <property type="match status" value="1"/>
</dbReference>
<dbReference type="InterPro" id="IPR015943">
    <property type="entry name" value="WD40/YVTN_repeat-like_dom_sf"/>
</dbReference>
<evidence type="ECO:0000313" key="7">
    <source>
        <dbReference type="EMBL" id="KAK8863303.1"/>
    </source>
</evidence>
<dbReference type="InterPro" id="IPR001680">
    <property type="entry name" value="WD40_rpt"/>
</dbReference>
<dbReference type="SUPFAM" id="SSF50978">
    <property type="entry name" value="WD40 repeat-like"/>
    <property type="match status" value="2"/>
</dbReference>
<reference evidence="7 8" key="1">
    <citation type="journal article" date="2024" name="IMA Fungus">
        <title>Apiospora arundinis, a panoply of carbohydrate-active enzymes and secondary metabolites.</title>
        <authorList>
            <person name="Sorensen T."/>
            <person name="Petersen C."/>
            <person name="Muurmann A.T."/>
            <person name="Christiansen J.V."/>
            <person name="Brundto M.L."/>
            <person name="Overgaard C.K."/>
            <person name="Boysen A.T."/>
            <person name="Wollenberg R.D."/>
            <person name="Larsen T.O."/>
            <person name="Sorensen J.L."/>
            <person name="Nielsen K.L."/>
            <person name="Sondergaard T.E."/>
        </authorList>
    </citation>
    <scope>NUCLEOTIDE SEQUENCE [LARGE SCALE GENOMIC DNA]</scope>
    <source>
        <strain evidence="7 8">AAU 773</strain>
    </source>
</reference>
<dbReference type="EMBL" id="JAPCWZ010000005">
    <property type="protein sequence ID" value="KAK8863303.1"/>
    <property type="molecule type" value="Genomic_DNA"/>
</dbReference>
<dbReference type="Pfam" id="PF24883">
    <property type="entry name" value="NPHP3_N"/>
    <property type="match status" value="1"/>
</dbReference>
<dbReference type="Gene3D" id="3.40.50.300">
    <property type="entry name" value="P-loop containing nucleotide triphosphate hydrolases"/>
    <property type="match status" value="1"/>
</dbReference>
<evidence type="ECO:0000256" key="1">
    <source>
        <dbReference type="ARBA" id="ARBA00007920"/>
    </source>
</evidence>
<comment type="similarity">
    <text evidence="1">Belongs to the putative lipase ROG1 family.</text>
</comment>
<organism evidence="7 8">
    <name type="scientific">Apiospora arundinis</name>
    <dbReference type="NCBI Taxonomy" id="335852"/>
    <lineage>
        <taxon>Eukaryota</taxon>
        <taxon>Fungi</taxon>
        <taxon>Dikarya</taxon>
        <taxon>Ascomycota</taxon>
        <taxon>Pezizomycotina</taxon>
        <taxon>Sordariomycetes</taxon>
        <taxon>Xylariomycetidae</taxon>
        <taxon>Amphisphaeriales</taxon>
        <taxon>Apiosporaceae</taxon>
        <taxon>Apiospora</taxon>
    </lineage>
</organism>
<dbReference type="InterPro" id="IPR029058">
    <property type="entry name" value="AB_hydrolase_fold"/>
</dbReference>
<dbReference type="Gene3D" id="3.40.50.1820">
    <property type="entry name" value="alpha/beta hydrolase"/>
    <property type="match status" value="1"/>
</dbReference>
<evidence type="ECO:0000259" key="6">
    <source>
        <dbReference type="Pfam" id="PF24883"/>
    </source>
</evidence>
<dbReference type="Pfam" id="PF05057">
    <property type="entry name" value="DUF676"/>
    <property type="match status" value="1"/>
</dbReference>
<dbReference type="Pfam" id="PF22939">
    <property type="entry name" value="WHD_GPIID"/>
    <property type="match status" value="1"/>
</dbReference>
<dbReference type="InterPro" id="IPR036322">
    <property type="entry name" value="WD40_repeat_dom_sf"/>
</dbReference>
<dbReference type="InterPro" id="IPR007751">
    <property type="entry name" value="DUF676_lipase-like"/>
</dbReference>
<feature type="compositionally biased region" description="Low complexity" evidence="3">
    <location>
        <begin position="16"/>
        <end position="27"/>
    </location>
</feature>
<gene>
    <name evidence="7" type="ORF">PGQ11_009538</name>
</gene>
<sequence>MDGQQGRTSSEKGSRRSASVRSSGSSLSKRLSSFLSIGRKQSESLTKAVKVKNEFGLITVYRPSSASSVIADFIFVHGLGGGSSTTWCLKQNPEFFWPKEWLPKDPSFEAVRIHSFGYNANWATWLSSPLDVHAFGQSLLEELLNNPEIRASSTPIVLIGHSMGGLVIKKVCILSKTNPVFACVAERLHSFYFLGTPHRGSNLARTLNNILRVSGVGRRAYVAGLETKSELIHVLSDEFRIHYSGIHLHTFYETQPTPPVGLIVDIESATLGYAEERPQLVNACHRDLAKFESDQDSNYRSLRNRLAATVHQIMTERYHPPVPLLEHEALTSGTSTSQPSPMEQMDAIGLYLGIDRTTVDEDKESLDVTRQQGSCAWLTAKPSFQEWRYSPVPRYFWLKGLPTCGKSMLTSHIINYLKDSPTCFYFFKAADKTAPSLGAFLCSMAYQMAKTNTEIRKSIFQLSQQASPVDARNPKSIWHNVFTSCVFHTKLPKPHFWIIDALDEAAERGSLDEYFSFMSRIDVNIPLKVFITSRPSHVLDNLFTQLPTLTYFVTPDDSIADIELYVSSRSANLPVTDSLERNELVRNIVSMSGGSFLWVVLVMEQLGDAHTVEDVQDVLHEVPKEMSELYHRNLLKVESSRSKNLAKHIITWAVCSVLRLTMDQMKDAVKLSLGTTLARDLHTNLQYLCGQFLNIDKQARIHVVHETARAFLTSKSLDSELRIDVQEGHRLISLACLKFLLSDELNHPRRRRTSTAITTSRTPMADYACLWFSEHVSQSSSADDTLFDMLSKFFSTNVLSWIESVAQLRDLRCLIRTSRNLSNYLNRRVKYTPMVPPDLSAWAVDLPRIVTQFGANLLSDPLAIHTLVPPLCPRNSVIYRNFGYVEDGIKLVGAWSSDWDDRICSISYNETYATAIATQDQYFAVGLADGTVKIYSTATCEEIVSFTHEESISILEFGPTSKHVVSAGLHHFSLWESATGTRLFQVVTDAQTLAVSFDADETKIMVASRDKILSAWKISDASRLYELPWHDNFVVDKDSGYSPSPSAVTISTEHQVMAVIYRSRPVQLWSLESQRSLGACIRPSTNKHSQAGHIVNSAVFNPVLSYPRILVSYWDDIVAVFDLNTCKPLAWITAYITKLAISPNGKTFAGSDGSGGIKIFDFDTLQFLHKVSIRDEPVTSLTFTGDSLRIADVRGTQANVWEPPVLVSQDSDSHSSEPSYSVRQVLEDTGDSGLDQAEAIVSLQCCEESGIAFCGRSNGHVDICNLDDPEKTMRNLYKHRGSFTSVTCIDWNHKARVAASADSSGHFRIMRITTGARREWSAQMVLENRLPQGCTITQVLLHPEGTFVLVSSPSFDTVWSIPTKERVARIEGRQRSAWKWFIRPKMPSQLLLFEDKILRLFTWSDLVQITALEDAKTLPNHDGNNPCDSEGGDADVDAVSIASEGDDMVFIEKTQLRSHCLPTLAPQTASTKVQVFDLSSLEHYDIQAVAAASPGHSGQLSLETNPSPLPAPNSQSESLSTTRPPFSPFAPTNLGRRSSIRNVADIPHVHVIIGTVKRFNSWFLVFLSQKGWVCSVELNGGVILDTFEKHFFIPSVWRTGNSTLISKVRRNQDIVFVHNAGVIVVKNGLDNGEYVSFF</sequence>
<dbReference type="SUPFAM" id="SSF53474">
    <property type="entry name" value="alpha/beta-Hydrolases"/>
    <property type="match status" value="1"/>
</dbReference>
<evidence type="ECO:0000313" key="8">
    <source>
        <dbReference type="Proteomes" id="UP001390339"/>
    </source>
</evidence>
<comment type="caution">
    <text evidence="7">The sequence shown here is derived from an EMBL/GenBank/DDBJ whole genome shotgun (WGS) entry which is preliminary data.</text>
</comment>
<dbReference type="SUPFAM" id="SSF52540">
    <property type="entry name" value="P-loop containing nucleoside triphosphate hydrolases"/>
    <property type="match status" value="1"/>
</dbReference>
<protein>
    <submittedName>
        <fullName evidence="7">WD40 repeat-like protein</fullName>
    </submittedName>
</protein>
<evidence type="ECO:0000259" key="5">
    <source>
        <dbReference type="Pfam" id="PF22939"/>
    </source>
</evidence>
<proteinExistence type="inferred from homology"/>
<feature type="domain" description="Nephrocystin 3-like N-terminal" evidence="6">
    <location>
        <begin position="373"/>
        <end position="534"/>
    </location>
</feature>
<keyword evidence="2" id="KW-0677">Repeat</keyword>
<feature type="compositionally biased region" description="Polar residues" evidence="3">
    <location>
        <begin position="1496"/>
        <end position="1524"/>
    </location>
</feature>
<dbReference type="InterPro" id="IPR054471">
    <property type="entry name" value="GPIID_WHD"/>
</dbReference>
<name>A0ABR2IK45_9PEZI</name>
<feature type="domain" description="GPI inositol-deacylase winged helix" evidence="5">
    <location>
        <begin position="639"/>
        <end position="723"/>
    </location>
</feature>